<sequence>MKVLYTFPEYLESIINNLIDRDWVVHNFNLVDDSDVYNVSNYLYNKQVNSVTYTIHLDLNVYQFILNAFKKNKPKQEFRDAIALVAFCQCAEIELDPTYAVYEKINYRNDDEVLDEVLSDLELFHRINNINNSSIIDFALGEIDTITPADYYAMDAPFIRSNLIKYRRLREWDSLYLIVLYIIYVSHIPNISRLDKLKKVVEWMITEFMLSLVGITFAAIYFSETPMKRMMKYKVSDDPYSKQRSAFNMTWDLYNLNRYFRMWTERESEQEGMFASGDKVFNSVLRNSIKVQQTGCLDSFMNFLPQDIVLYLEKITLQPNKYFERACHSKEWSPSYRDELIRKYESLTDIKYSGEK</sequence>
<organism evidence="2">
    <name type="scientific">Aeromonas sp. 19NY04SH05-1</name>
    <dbReference type="NCBI Taxonomy" id="2920537"/>
    <lineage>
        <taxon>Bacteria</taxon>
        <taxon>Pseudomonadati</taxon>
        <taxon>Pseudomonadota</taxon>
        <taxon>Gammaproteobacteria</taxon>
        <taxon>Aeromonadales</taxon>
        <taxon>Aeromonadaceae</taxon>
        <taxon>Aeromonas</taxon>
    </lineage>
</organism>
<feature type="transmembrane region" description="Helical" evidence="1">
    <location>
        <begin position="174"/>
        <end position="191"/>
    </location>
</feature>
<evidence type="ECO:0000313" key="2">
    <source>
        <dbReference type="EMBL" id="XAG43211.1"/>
    </source>
</evidence>
<gene>
    <name evidence="2" type="ORF">MRK42_09640</name>
</gene>
<keyword evidence="1" id="KW-1133">Transmembrane helix</keyword>
<keyword evidence="1" id="KW-0472">Membrane</keyword>
<reference evidence="2" key="1">
    <citation type="submission" date="2022-03" db="EMBL/GenBank/DDBJ databases">
        <title>Sea Food Isolates.</title>
        <authorList>
            <person name="Li C."/>
        </authorList>
    </citation>
    <scope>NUCLEOTIDE SEQUENCE</scope>
    <source>
        <strain evidence="2">19NY04SH05-1</strain>
    </source>
</reference>
<evidence type="ECO:0000256" key="1">
    <source>
        <dbReference type="SAM" id="Phobius"/>
    </source>
</evidence>
<dbReference type="AlphaFoldDB" id="A0AAU6TD92"/>
<keyword evidence="1" id="KW-0812">Transmembrane</keyword>
<protein>
    <submittedName>
        <fullName evidence="2">Uncharacterized protein</fullName>
    </submittedName>
</protein>
<dbReference type="RefSeq" id="WP_338612273.1">
    <property type="nucleotide sequence ID" value="NZ_CP095328.1"/>
</dbReference>
<accession>A0AAU6TD92</accession>
<feature type="transmembrane region" description="Helical" evidence="1">
    <location>
        <begin position="203"/>
        <end position="222"/>
    </location>
</feature>
<name>A0AAU6TD92_9GAMM</name>
<proteinExistence type="predicted"/>
<dbReference type="EMBL" id="CP095328">
    <property type="protein sequence ID" value="XAG43211.1"/>
    <property type="molecule type" value="Genomic_DNA"/>
</dbReference>